<dbReference type="AlphaFoldDB" id="A0A1F7YZ12"/>
<organism evidence="1 2">
    <name type="scientific">Candidatus Woesebacteria bacterium RIFCSPHIGHO2_01_FULL_44_21</name>
    <dbReference type="NCBI Taxonomy" id="1802503"/>
    <lineage>
        <taxon>Bacteria</taxon>
        <taxon>Candidatus Woeseibacteriota</taxon>
    </lineage>
</organism>
<proteinExistence type="predicted"/>
<protein>
    <recommendedName>
        <fullName evidence="3">NYN domain-containing protein</fullName>
    </recommendedName>
</protein>
<comment type="caution">
    <text evidence="1">The sequence shown here is derived from an EMBL/GenBank/DDBJ whole genome shotgun (WGS) entry which is preliminary data.</text>
</comment>
<evidence type="ECO:0000313" key="1">
    <source>
        <dbReference type="EMBL" id="OGM32507.1"/>
    </source>
</evidence>
<sequence>MSKKSSKPRAVVFVDGSNFYHRLKDLGIRGSLKFSYMGFFKSLVKTEKLIRSVYFVGAIRTERNNPKSYELFRSQNILVGNLIGQGIEV</sequence>
<evidence type="ECO:0008006" key="3">
    <source>
        <dbReference type="Google" id="ProtNLM"/>
    </source>
</evidence>
<reference evidence="1 2" key="1">
    <citation type="journal article" date="2016" name="Nat. Commun.">
        <title>Thousands of microbial genomes shed light on interconnected biogeochemical processes in an aquifer system.</title>
        <authorList>
            <person name="Anantharaman K."/>
            <person name="Brown C.T."/>
            <person name="Hug L.A."/>
            <person name="Sharon I."/>
            <person name="Castelle C.J."/>
            <person name="Probst A.J."/>
            <person name="Thomas B.C."/>
            <person name="Singh A."/>
            <person name="Wilkins M.J."/>
            <person name="Karaoz U."/>
            <person name="Brodie E.L."/>
            <person name="Williams K.H."/>
            <person name="Hubbard S.S."/>
            <person name="Banfield J.F."/>
        </authorList>
    </citation>
    <scope>NUCLEOTIDE SEQUENCE [LARGE SCALE GENOMIC DNA]</scope>
</reference>
<dbReference type="Gene3D" id="3.40.50.1010">
    <property type="entry name" value="5'-nuclease"/>
    <property type="match status" value="1"/>
</dbReference>
<evidence type="ECO:0000313" key="2">
    <source>
        <dbReference type="Proteomes" id="UP000178870"/>
    </source>
</evidence>
<dbReference type="EMBL" id="MGGP01000014">
    <property type="protein sequence ID" value="OGM32507.1"/>
    <property type="molecule type" value="Genomic_DNA"/>
</dbReference>
<dbReference type="Proteomes" id="UP000178870">
    <property type="component" value="Unassembled WGS sequence"/>
</dbReference>
<accession>A0A1F7YZ12</accession>
<gene>
    <name evidence="1" type="ORF">A2803_03515</name>
</gene>
<name>A0A1F7YZ12_9BACT</name>